<dbReference type="EMBL" id="KQ459185">
    <property type="protein sequence ID" value="KPJ03312.1"/>
    <property type="molecule type" value="Genomic_DNA"/>
</dbReference>
<feature type="region of interest" description="Disordered" evidence="1">
    <location>
        <begin position="70"/>
        <end position="184"/>
    </location>
</feature>
<feature type="compositionally biased region" description="Basic and acidic residues" evidence="1">
    <location>
        <begin position="111"/>
        <end position="141"/>
    </location>
</feature>
<name>A0A194QCX0_PAPXU</name>
<dbReference type="Proteomes" id="UP000053268">
    <property type="component" value="Unassembled WGS sequence"/>
</dbReference>
<keyword evidence="4" id="KW-1185">Reference proteome</keyword>
<accession>A0A194QCX0</accession>
<evidence type="ECO:0000313" key="4">
    <source>
        <dbReference type="Proteomes" id="UP000053268"/>
    </source>
</evidence>
<dbReference type="InterPro" id="IPR007714">
    <property type="entry name" value="CFA20_dom"/>
</dbReference>
<evidence type="ECO:0000313" key="3">
    <source>
        <dbReference type="EMBL" id="KPJ03312.1"/>
    </source>
</evidence>
<feature type="domain" description="CFA20" evidence="2">
    <location>
        <begin position="1"/>
        <end position="64"/>
    </location>
</feature>
<feature type="compositionally biased region" description="Acidic residues" evidence="1">
    <location>
        <begin position="164"/>
        <end position="173"/>
    </location>
</feature>
<evidence type="ECO:0000259" key="2">
    <source>
        <dbReference type="Pfam" id="PF05018"/>
    </source>
</evidence>
<gene>
    <name evidence="3" type="ORF">RR46_06468</name>
</gene>
<evidence type="ECO:0000256" key="1">
    <source>
        <dbReference type="SAM" id="MobiDB-lite"/>
    </source>
</evidence>
<dbReference type="PANTHER" id="PTHR12458">
    <property type="entry name" value="ORF PROTEIN"/>
    <property type="match status" value="1"/>
</dbReference>
<protein>
    <submittedName>
        <fullName evidence="3">UPF0468 protein C16orf80-like</fullName>
    </submittedName>
</protein>
<sequence length="184" mass="20762">MPIGLSGGWNQIQFNLADFTKRAYGTQFIETLRVQVHANARIRRIYFCERLYAEEELPQDYKLYLPLDRKQKKGKVGKESTQAKPSAAPPPTPPAEIEKKEETPQPASEPVKQEPPEVPNIKEEKPEPIKEEVIEDIKAEEPEPVPETVAEDTVTEPPAAEETPAVEELPEVEEPPKAELEEES</sequence>
<reference evidence="3 4" key="1">
    <citation type="journal article" date="2015" name="Nat. Commun.">
        <title>Outbred genome sequencing and CRISPR/Cas9 gene editing in butterflies.</title>
        <authorList>
            <person name="Li X."/>
            <person name="Fan D."/>
            <person name="Zhang W."/>
            <person name="Liu G."/>
            <person name="Zhang L."/>
            <person name="Zhao L."/>
            <person name="Fang X."/>
            <person name="Chen L."/>
            <person name="Dong Y."/>
            <person name="Chen Y."/>
            <person name="Ding Y."/>
            <person name="Zhao R."/>
            <person name="Feng M."/>
            <person name="Zhu Y."/>
            <person name="Feng Y."/>
            <person name="Jiang X."/>
            <person name="Zhu D."/>
            <person name="Xiang H."/>
            <person name="Feng X."/>
            <person name="Li S."/>
            <person name="Wang J."/>
            <person name="Zhang G."/>
            <person name="Kronforst M.R."/>
            <person name="Wang W."/>
        </authorList>
    </citation>
    <scope>NUCLEOTIDE SEQUENCE [LARGE SCALE GENOMIC DNA]</scope>
    <source>
        <strain evidence="3">Ya'a_city_454_Px</strain>
        <tissue evidence="3">Whole body</tissue>
    </source>
</reference>
<dbReference type="STRING" id="66420.A0A194QCX0"/>
<dbReference type="InterPro" id="IPR040441">
    <property type="entry name" value="CFA20/CFAP20DC"/>
</dbReference>
<organism evidence="3 4">
    <name type="scientific">Papilio xuthus</name>
    <name type="common">Asian swallowtail butterfly</name>
    <dbReference type="NCBI Taxonomy" id="66420"/>
    <lineage>
        <taxon>Eukaryota</taxon>
        <taxon>Metazoa</taxon>
        <taxon>Ecdysozoa</taxon>
        <taxon>Arthropoda</taxon>
        <taxon>Hexapoda</taxon>
        <taxon>Insecta</taxon>
        <taxon>Pterygota</taxon>
        <taxon>Neoptera</taxon>
        <taxon>Endopterygota</taxon>
        <taxon>Lepidoptera</taxon>
        <taxon>Glossata</taxon>
        <taxon>Ditrysia</taxon>
        <taxon>Papilionoidea</taxon>
        <taxon>Papilionidae</taxon>
        <taxon>Papilioninae</taxon>
        <taxon>Papilio</taxon>
    </lineage>
</organism>
<dbReference type="AlphaFoldDB" id="A0A194QCX0"/>
<feature type="compositionally biased region" description="Basic and acidic residues" evidence="1">
    <location>
        <begin position="174"/>
        <end position="184"/>
    </location>
</feature>
<proteinExistence type="predicted"/>
<dbReference type="Pfam" id="PF05018">
    <property type="entry name" value="CFA20_dom"/>
    <property type="match status" value="1"/>
</dbReference>